<reference evidence="2 3" key="1">
    <citation type="submission" date="2016-09" db="EMBL/GenBank/DDBJ databases">
        <title>Desulfuribacillus arsenicus sp. nov., an obligately anaerobic, dissimilatory arsenic- and antimonate-reducing bacterium isolated from anoxic sediments.</title>
        <authorList>
            <person name="Abin C.A."/>
            <person name="Hollibaugh J.T."/>
        </authorList>
    </citation>
    <scope>NUCLEOTIDE SEQUENCE [LARGE SCALE GENOMIC DNA]</scope>
    <source>
        <strain evidence="2 3">MLFW-2</strain>
    </source>
</reference>
<proteinExistence type="predicted"/>
<evidence type="ECO:0000313" key="3">
    <source>
        <dbReference type="Proteomes" id="UP000095255"/>
    </source>
</evidence>
<dbReference type="Proteomes" id="UP000095255">
    <property type="component" value="Unassembled WGS sequence"/>
</dbReference>
<dbReference type="Gene3D" id="1.10.3210.10">
    <property type="entry name" value="Hypothetical protein af1432"/>
    <property type="match status" value="2"/>
</dbReference>
<organism evidence="2 3">
    <name type="scientific">Desulfuribacillus stibiiarsenatis</name>
    <dbReference type="NCBI Taxonomy" id="1390249"/>
    <lineage>
        <taxon>Bacteria</taxon>
        <taxon>Bacillati</taxon>
        <taxon>Bacillota</taxon>
        <taxon>Desulfuribacillia</taxon>
        <taxon>Desulfuribacillales</taxon>
        <taxon>Desulfuribacillaceae</taxon>
        <taxon>Desulfuribacillus</taxon>
    </lineage>
</organism>
<comment type="caution">
    <text evidence="2">The sequence shown here is derived from an EMBL/GenBank/DDBJ whole genome shotgun (WGS) entry which is preliminary data.</text>
</comment>
<dbReference type="PROSITE" id="PS51832">
    <property type="entry name" value="HD_GYP"/>
    <property type="match status" value="2"/>
</dbReference>
<dbReference type="InterPro" id="IPR003607">
    <property type="entry name" value="HD/PDEase_dom"/>
</dbReference>
<name>A0A1E5L9R2_9FIRM</name>
<evidence type="ECO:0000259" key="1">
    <source>
        <dbReference type="PROSITE" id="PS51832"/>
    </source>
</evidence>
<sequence length="405" mass="46092">MILNLNEFLMAVSKALDFIEEDLFGVPTNHSKRITLIALKIGKAFDMTQEELYDLASMSLLHDNGASLKILHDNLRGNQKEKIISIESMQEHCIIGEENVRSFPFLTKPINVIKYHHEHYDGSGFFGLSGADIPLMSQIIRLADQLDLTLNLPEVAESQSQISDIIRYLVKHKGTIFSPVVVEAAEDCMSFSVFWDELKDESIDQALADLTPAFYIDYDYKKVRDITKTFSKVIDAKTAFTQFHSSSLAKRLEIMVNNYYEMDSETVEQLLIAADLHDLGKLAINNKILDKPSALSAEEFLEIQRHPQIGYICLQQIKGFEKISEWVHNHHEKLDGTGYPRGINQDSLDFPSRLLACVDIYQAIREERPYRPAMSHEQTMDILAGLVADHKIDRNIVNDIDKVFG</sequence>
<dbReference type="Pfam" id="PF13487">
    <property type="entry name" value="HD_5"/>
    <property type="match status" value="2"/>
</dbReference>
<feature type="domain" description="HD-GYP" evidence="1">
    <location>
        <begin position="219"/>
        <end position="405"/>
    </location>
</feature>
<dbReference type="GO" id="GO:0016787">
    <property type="term" value="F:hydrolase activity"/>
    <property type="evidence" value="ECO:0007669"/>
    <property type="project" value="UniProtKB-KW"/>
</dbReference>
<feature type="domain" description="HD-GYP" evidence="1">
    <location>
        <begin position="5"/>
        <end position="201"/>
    </location>
</feature>
<gene>
    <name evidence="2" type="ORF">BHU72_01020</name>
</gene>
<dbReference type="AlphaFoldDB" id="A0A1E5L9R2"/>
<dbReference type="PANTHER" id="PTHR43155">
    <property type="entry name" value="CYCLIC DI-GMP PHOSPHODIESTERASE PA4108-RELATED"/>
    <property type="match status" value="1"/>
</dbReference>
<keyword evidence="2" id="KW-0378">Hydrolase</keyword>
<protein>
    <submittedName>
        <fullName evidence="2">HD family phosphohydrolase</fullName>
    </submittedName>
</protein>
<dbReference type="InterPro" id="IPR037522">
    <property type="entry name" value="HD_GYP_dom"/>
</dbReference>
<dbReference type="PANTHER" id="PTHR43155:SF1">
    <property type="entry name" value="3'3'-CGAMP-SPECIFIC PHOSPHODIESTERASE 1"/>
    <property type="match status" value="1"/>
</dbReference>
<dbReference type="CDD" id="cd00077">
    <property type="entry name" value="HDc"/>
    <property type="match status" value="2"/>
</dbReference>
<evidence type="ECO:0000313" key="2">
    <source>
        <dbReference type="EMBL" id="OEH86876.1"/>
    </source>
</evidence>
<keyword evidence="3" id="KW-1185">Reference proteome</keyword>
<dbReference type="OrthoDB" id="9759601at2"/>
<accession>A0A1E5L9R2</accession>
<dbReference type="EMBL" id="MJAT01000001">
    <property type="protein sequence ID" value="OEH86876.1"/>
    <property type="molecule type" value="Genomic_DNA"/>
</dbReference>
<dbReference type="RefSeq" id="WP_069700754.1">
    <property type="nucleotide sequence ID" value="NZ_MJAT01000001.1"/>
</dbReference>
<dbReference type="SUPFAM" id="SSF109604">
    <property type="entry name" value="HD-domain/PDEase-like"/>
    <property type="match status" value="2"/>
</dbReference>
<dbReference type="STRING" id="1390249.BHU72_01020"/>